<name>A0A2I2KT75_9ACTN</name>
<dbReference type="Proteomes" id="UP000234331">
    <property type="component" value="Unassembled WGS sequence"/>
</dbReference>
<sequence length="84" mass="9064">MFDRGHLDHLALTAASPTAFATLRERLVAREASDGVVEDLGAFHSLWFRDPDGMRAELVLIVDVGLAGIHAPRPLDAAVLHHSA</sequence>
<dbReference type="EMBL" id="FZMO01000208">
    <property type="protein sequence ID" value="SNQ48867.1"/>
    <property type="molecule type" value="Genomic_DNA"/>
</dbReference>
<gene>
    <name evidence="1" type="ORF">FRACA_2860004</name>
</gene>
<evidence type="ECO:0000313" key="2">
    <source>
        <dbReference type="Proteomes" id="UP000234331"/>
    </source>
</evidence>
<organism evidence="1 2">
    <name type="scientific">Frankia canadensis</name>
    <dbReference type="NCBI Taxonomy" id="1836972"/>
    <lineage>
        <taxon>Bacteria</taxon>
        <taxon>Bacillati</taxon>
        <taxon>Actinomycetota</taxon>
        <taxon>Actinomycetes</taxon>
        <taxon>Frankiales</taxon>
        <taxon>Frankiaceae</taxon>
        <taxon>Frankia</taxon>
    </lineage>
</organism>
<proteinExistence type="predicted"/>
<dbReference type="InterPro" id="IPR029068">
    <property type="entry name" value="Glyas_Bleomycin-R_OHBP_Dase"/>
</dbReference>
<protein>
    <submittedName>
        <fullName evidence="1">Bleomycin resistance protein</fullName>
    </submittedName>
</protein>
<evidence type="ECO:0000313" key="1">
    <source>
        <dbReference type="EMBL" id="SNQ48867.1"/>
    </source>
</evidence>
<dbReference type="RefSeq" id="WP_207770349.1">
    <property type="nucleotide sequence ID" value="NZ_FZMO01000208.1"/>
</dbReference>
<keyword evidence="2" id="KW-1185">Reference proteome</keyword>
<reference evidence="1 2" key="1">
    <citation type="submission" date="2017-06" db="EMBL/GenBank/DDBJ databases">
        <authorList>
            <person name="Kim H.J."/>
            <person name="Triplett B.A."/>
        </authorList>
    </citation>
    <scope>NUCLEOTIDE SEQUENCE [LARGE SCALE GENOMIC DNA]</scope>
    <source>
        <strain evidence="1">FRACA_ARgP5</strain>
    </source>
</reference>
<dbReference type="AlphaFoldDB" id="A0A2I2KT75"/>
<accession>A0A2I2KT75</accession>
<dbReference type="Gene3D" id="3.10.180.10">
    <property type="entry name" value="2,3-Dihydroxybiphenyl 1,2-Dioxygenase, domain 1"/>
    <property type="match status" value="1"/>
</dbReference>
<dbReference type="SUPFAM" id="SSF54593">
    <property type="entry name" value="Glyoxalase/Bleomycin resistance protein/Dihydroxybiphenyl dioxygenase"/>
    <property type="match status" value="1"/>
</dbReference>